<evidence type="ECO:0000313" key="6">
    <source>
        <dbReference type="EnsemblPlants" id="OGLUM03G24990.1"/>
    </source>
</evidence>
<evidence type="ECO:0000256" key="2">
    <source>
        <dbReference type="ARBA" id="ARBA00023157"/>
    </source>
</evidence>
<dbReference type="InterPro" id="IPR013128">
    <property type="entry name" value="Peptidase_C1A"/>
</dbReference>
<dbReference type="Pfam" id="PF00112">
    <property type="entry name" value="Peptidase_C1"/>
    <property type="match status" value="1"/>
</dbReference>
<dbReference type="PRINTS" id="PR00705">
    <property type="entry name" value="PAPAIN"/>
</dbReference>
<dbReference type="Gene3D" id="3.90.70.10">
    <property type="entry name" value="Cysteine proteinases"/>
    <property type="match status" value="1"/>
</dbReference>
<dbReference type="eggNOG" id="KOG1543">
    <property type="taxonomic scope" value="Eukaryota"/>
</dbReference>
<keyword evidence="3" id="KW-0732">Signal</keyword>
<keyword evidence="7" id="KW-1185">Reference proteome</keyword>
<dbReference type="Proteomes" id="UP000026961">
    <property type="component" value="Chromosome 3"/>
</dbReference>
<reference evidence="6" key="1">
    <citation type="submission" date="2015-04" db="UniProtKB">
        <authorList>
            <consortium name="EnsemblPlants"/>
        </authorList>
    </citation>
    <scope>IDENTIFICATION</scope>
</reference>
<dbReference type="HOGENOM" id="CLU_012184_1_0_1"/>
<evidence type="ECO:0000313" key="7">
    <source>
        <dbReference type="Proteomes" id="UP000026961"/>
    </source>
</evidence>
<feature type="domain" description="Cathepsin propeptide inhibitor" evidence="5">
    <location>
        <begin position="45"/>
        <end position="99"/>
    </location>
</feature>
<accession>A0A0D9Z9X0</accession>
<dbReference type="InterPro" id="IPR013201">
    <property type="entry name" value="Prot_inhib_I29"/>
</dbReference>
<comment type="similarity">
    <text evidence="1">Belongs to the peptidase C1 family.</text>
</comment>
<dbReference type="PANTHER" id="PTHR12411">
    <property type="entry name" value="CYSTEINE PROTEASE FAMILY C1-RELATED"/>
    <property type="match status" value="1"/>
</dbReference>
<evidence type="ECO:0008006" key="8">
    <source>
        <dbReference type="Google" id="ProtNLM"/>
    </source>
</evidence>
<sequence length="351" mass="38376">MVMKQLAALAGVVALALALLEPAAAAGLKFSSNDLKSEKLLWRLYERWGKRYNVARKPAEKLRRFATFNETAHRVASRVQVAGQAPGLNIFADVTNEEFSRNFLCHMTTEQRNLTARPPRRGGNGTLPLPVSVNWRNKTCEGQPCLGPVKFMGSCGSCWAFAATGALESHRAIAGANYDDPVLLSEQELVDCDPRSKGCKGGLAVNAFQYVMKNGLATSTSYPYTGVGNGTCHANTTTRASLIMRGFERLPPHDKFQLLSAVTYGPVAVSIAVTTQDDITDFMDYDGGMYRGKCGTTCNHAMLLVGYGADYYILKNSYGRYWGDEGYLFLPRDRNCGMLNRGGSYPLMGQA</sequence>
<dbReference type="GO" id="GO:0008234">
    <property type="term" value="F:cysteine-type peptidase activity"/>
    <property type="evidence" value="ECO:0007669"/>
    <property type="project" value="InterPro"/>
</dbReference>
<evidence type="ECO:0000259" key="5">
    <source>
        <dbReference type="SMART" id="SM00848"/>
    </source>
</evidence>
<feature type="signal peptide" evidence="3">
    <location>
        <begin position="1"/>
        <end position="25"/>
    </location>
</feature>
<proteinExistence type="inferred from homology"/>
<dbReference type="EnsemblPlants" id="OGLUM03G24990.1">
    <property type="protein sequence ID" value="OGLUM03G24990.1"/>
    <property type="gene ID" value="OGLUM03G24990"/>
</dbReference>
<feature type="chain" id="PRO_5018636324" description="Peptidase C1A papain C-terminal domain-containing protein" evidence="3">
    <location>
        <begin position="26"/>
        <end position="351"/>
    </location>
</feature>
<dbReference type="Gramene" id="OGLUM03G24990.1">
    <property type="protein sequence ID" value="OGLUM03G24990.1"/>
    <property type="gene ID" value="OGLUM03G24990"/>
</dbReference>
<dbReference type="AlphaFoldDB" id="A0A0D9Z9X0"/>
<evidence type="ECO:0000256" key="3">
    <source>
        <dbReference type="SAM" id="SignalP"/>
    </source>
</evidence>
<evidence type="ECO:0000256" key="1">
    <source>
        <dbReference type="ARBA" id="ARBA00008455"/>
    </source>
</evidence>
<dbReference type="CDD" id="cd02248">
    <property type="entry name" value="Peptidase_C1A"/>
    <property type="match status" value="1"/>
</dbReference>
<dbReference type="GO" id="GO:0006508">
    <property type="term" value="P:proteolysis"/>
    <property type="evidence" value="ECO:0007669"/>
    <property type="project" value="InterPro"/>
</dbReference>
<dbReference type="SMART" id="SM00645">
    <property type="entry name" value="Pept_C1"/>
    <property type="match status" value="1"/>
</dbReference>
<dbReference type="InterPro" id="IPR039417">
    <property type="entry name" value="Peptidase_C1A_papain-like"/>
</dbReference>
<keyword evidence="2" id="KW-1015">Disulfide bond</keyword>
<dbReference type="InterPro" id="IPR038765">
    <property type="entry name" value="Papain-like_cys_pep_sf"/>
</dbReference>
<dbReference type="SUPFAM" id="SSF54001">
    <property type="entry name" value="Cysteine proteinases"/>
    <property type="match status" value="1"/>
</dbReference>
<protein>
    <recommendedName>
        <fullName evidence="8">Peptidase C1A papain C-terminal domain-containing protein</fullName>
    </recommendedName>
</protein>
<organism evidence="6">
    <name type="scientific">Oryza glumipatula</name>
    <dbReference type="NCBI Taxonomy" id="40148"/>
    <lineage>
        <taxon>Eukaryota</taxon>
        <taxon>Viridiplantae</taxon>
        <taxon>Streptophyta</taxon>
        <taxon>Embryophyta</taxon>
        <taxon>Tracheophyta</taxon>
        <taxon>Spermatophyta</taxon>
        <taxon>Magnoliopsida</taxon>
        <taxon>Liliopsida</taxon>
        <taxon>Poales</taxon>
        <taxon>Poaceae</taxon>
        <taxon>BOP clade</taxon>
        <taxon>Oryzoideae</taxon>
        <taxon>Oryzeae</taxon>
        <taxon>Oryzinae</taxon>
        <taxon>Oryza</taxon>
    </lineage>
</organism>
<feature type="domain" description="Peptidase C1A papain C-terminal" evidence="4">
    <location>
        <begin position="129"/>
        <end position="347"/>
    </location>
</feature>
<evidence type="ECO:0000259" key="4">
    <source>
        <dbReference type="SMART" id="SM00645"/>
    </source>
</evidence>
<dbReference type="InterPro" id="IPR000668">
    <property type="entry name" value="Peptidase_C1A_C"/>
</dbReference>
<dbReference type="SMART" id="SM00848">
    <property type="entry name" value="Inhibitor_I29"/>
    <property type="match status" value="1"/>
</dbReference>
<reference evidence="6" key="2">
    <citation type="submission" date="2018-05" db="EMBL/GenBank/DDBJ databases">
        <title>OgluRS3 (Oryza glumaepatula Reference Sequence Version 3).</title>
        <authorList>
            <person name="Zhang J."/>
            <person name="Kudrna D."/>
            <person name="Lee S."/>
            <person name="Talag J."/>
            <person name="Welchert J."/>
            <person name="Wing R.A."/>
        </authorList>
    </citation>
    <scope>NUCLEOTIDE SEQUENCE [LARGE SCALE GENOMIC DNA]</scope>
</reference>
<dbReference type="STRING" id="40148.A0A0D9Z9X0"/>
<name>A0A0D9Z9X0_9ORYZ</name>